<evidence type="ECO:0000313" key="6">
    <source>
        <dbReference type="Proteomes" id="UP000037747"/>
    </source>
</evidence>
<protein>
    <submittedName>
        <fullName evidence="5">Carbohydrate kinase</fullName>
    </submittedName>
</protein>
<accession>A0A0N0BQX9</accession>
<name>A0A0N0BQX9_9EURY</name>
<dbReference type="Proteomes" id="UP000037747">
    <property type="component" value="Unassembled WGS sequence"/>
</dbReference>
<reference evidence="5 6" key="1">
    <citation type="submission" date="2015-08" db="EMBL/GenBank/DDBJ databases">
        <title>Genomes of Isolates from Cabo Rojo, PR.</title>
        <authorList>
            <person name="Sanchez-Nieves R.L."/>
            <person name="Montalvo-Rodriguez R."/>
        </authorList>
    </citation>
    <scope>NUCLEOTIDE SEQUENCE [LARGE SCALE GENOMIC DNA]</scope>
    <source>
        <strain evidence="5 6">5</strain>
    </source>
</reference>
<dbReference type="RefSeq" id="WP_053772096.1">
    <property type="nucleotide sequence ID" value="NZ_LIST01000004.1"/>
</dbReference>
<dbReference type="GO" id="GO:0016301">
    <property type="term" value="F:kinase activity"/>
    <property type="evidence" value="ECO:0007669"/>
    <property type="project" value="UniProtKB-KW"/>
</dbReference>
<dbReference type="PANTHER" id="PTHR10584">
    <property type="entry name" value="SUGAR KINASE"/>
    <property type="match status" value="1"/>
</dbReference>
<dbReference type="SUPFAM" id="SSF53613">
    <property type="entry name" value="Ribokinase-like"/>
    <property type="match status" value="1"/>
</dbReference>
<dbReference type="PROSITE" id="PS00583">
    <property type="entry name" value="PFKB_KINASES_1"/>
    <property type="match status" value="1"/>
</dbReference>
<keyword evidence="1" id="KW-0808">Transferase</keyword>
<keyword evidence="2 5" id="KW-0418">Kinase</keyword>
<proteinExistence type="predicted"/>
<feature type="region of interest" description="Disordered" evidence="3">
    <location>
        <begin position="1"/>
        <end position="20"/>
    </location>
</feature>
<dbReference type="Pfam" id="PF00294">
    <property type="entry name" value="PfkB"/>
    <property type="match status" value="2"/>
</dbReference>
<keyword evidence="6" id="KW-1185">Reference proteome</keyword>
<feature type="compositionally biased region" description="Gly residues" evidence="3">
    <location>
        <begin position="1"/>
        <end position="11"/>
    </location>
</feature>
<dbReference type="PANTHER" id="PTHR10584:SF157">
    <property type="entry name" value="SULFOFRUCTOSE KINASE"/>
    <property type="match status" value="1"/>
</dbReference>
<evidence type="ECO:0000313" key="5">
    <source>
        <dbReference type="EMBL" id="KOX96050.1"/>
    </source>
</evidence>
<evidence type="ECO:0000256" key="2">
    <source>
        <dbReference type="ARBA" id="ARBA00022777"/>
    </source>
</evidence>
<dbReference type="GO" id="GO:0005829">
    <property type="term" value="C:cytosol"/>
    <property type="evidence" value="ECO:0007669"/>
    <property type="project" value="TreeGrafter"/>
</dbReference>
<organism evidence="5 6">
    <name type="scientific">Halorubrum tropicale</name>
    <dbReference type="NCBI Taxonomy" id="1765655"/>
    <lineage>
        <taxon>Archaea</taxon>
        <taxon>Methanobacteriati</taxon>
        <taxon>Methanobacteriota</taxon>
        <taxon>Stenosarchaea group</taxon>
        <taxon>Halobacteria</taxon>
        <taxon>Halobacteriales</taxon>
        <taxon>Haloferacaceae</taxon>
        <taxon>Halorubrum</taxon>
    </lineage>
</organism>
<gene>
    <name evidence="5" type="ORF">AMR74_10945</name>
</gene>
<evidence type="ECO:0000256" key="3">
    <source>
        <dbReference type="SAM" id="MobiDB-lite"/>
    </source>
</evidence>
<dbReference type="InterPro" id="IPR029056">
    <property type="entry name" value="Ribokinase-like"/>
</dbReference>
<dbReference type="EMBL" id="LIST01000004">
    <property type="protein sequence ID" value="KOX96050.1"/>
    <property type="molecule type" value="Genomic_DNA"/>
</dbReference>
<dbReference type="InterPro" id="IPR002173">
    <property type="entry name" value="Carboh/pur_kinase_PfkB_CS"/>
</dbReference>
<feature type="domain" description="Carbohydrate kinase PfkB" evidence="4">
    <location>
        <begin position="275"/>
        <end position="367"/>
    </location>
</feature>
<dbReference type="Gene3D" id="3.40.1190.20">
    <property type="match status" value="1"/>
</dbReference>
<evidence type="ECO:0000259" key="4">
    <source>
        <dbReference type="Pfam" id="PF00294"/>
    </source>
</evidence>
<dbReference type="InterPro" id="IPR011611">
    <property type="entry name" value="PfkB_dom"/>
</dbReference>
<dbReference type="STRING" id="1765655.AMR74_10945"/>
<comment type="caution">
    <text evidence="5">The sequence shown here is derived from an EMBL/GenBank/DDBJ whole genome shotgun (WGS) entry which is preliminary data.</text>
</comment>
<dbReference type="PATRIC" id="fig|1705389.3.peg.3722"/>
<sequence length="386" mass="39330">MTTGPHAGGGGDADDRAADETPAVLSVGAAAIDEWYAVSNLPEPDGGAFADEVTSAFGGVGANVAVALDRLGRDAGLVSRVGDDEYGRRALAYLDETDVDGTHVAVGDAAHTRSLILRDPDGERAIVTAGESFRGLRPGADALAAMADADVVFLTAYAPDRAARRILDRVESLRERSASGADGAPSPDAGDAPPALVFGLSGAVEELVGRGTEPTTVHRFLHRADLFVADGVAARAFFGSAAAAVERVAAAQRRAADPEAGPGTLSRRGPTWPRAVLTRGADGMTAVAGGEASRFDAFDVETVDATGAGDAFTAGLIDRWLAGEPRGAAEPGEPSADREAVASGVRFAAAVAAINCTSRFAQPGLPTRDEVEAFLAERGFGPDGNP</sequence>
<dbReference type="OrthoDB" id="26949at2157"/>
<evidence type="ECO:0000256" key="1">
    <source>
        <dbReference type="ARBA" id="ARBA00022679"/>
    </source>
</evidence>
<feature type="domain" description="Carbohydrate kinase PfkB" evidence="4">
    <location>
        <begin position="24"/>
        <end position="175"/>
    </location>
</feature>
<dbReference type="AlphaFoldDB" id="A0A0N0BQX9"/>